<dbReference type="Proteomes" id="UP000028653">
    <property type="component" value="Unassembled WGS sequence"/>
</dbReference>
<dbReference type="STRING" id="1006004.GBAG_4395"/>
<evidence type="ECO:0000313" key="2">
    <source>
        <dbReference type="Proteomes" id="UP000028653"/>
    </source>
</evidence>
<accession>A0A085FYY0</accession>
<name>A0A085FYY0_9ENTR</name>
<proteinExistence type="predicted"/>
<gene>
    <name evidence="1" type="ORF">GBAG_4395</name>
</gene>
<organism evidence="1 2">
    <name type="scientific">Buttiauxella agrestis ATCC 33320</name>
    <dbReference type="NCBI Taxonomy" id="1006004"/>
    <lineage>
        <taxon>Bacteria</taxon>
        <taxon>Pseudomonadati</taxon>
        <taxon>Pseudomonadota</taxon>
        <taxon>Gammaproteobacteria</taxon>
        <taxon>Enterobacterales</taxon>
        <taxon>Enterobacteriaceae</taxon>
        <taxon>Buttiauxella</taxon>
    </lineage>
</organism>
<dbReference type="EMBL" id="JMPI01000077">
    <property type="protein sequence ID" value="KFC76675.1"/>
    <property type="molecule type" value="Genomic_DNA"/>
</dbReference>
<dbReference type="eggNOG" id="COG3415">
    <property type="taxonomic scope" value="Bacteria"/>
</dbReference>
<dbReference type="AlphaFoldDB" id="A0A085FYY0"/>
<protein>
    <submittedName>
        <fullName evidence="1">Transposase</fullName>
    </submittedName>
</protein>
<reference evidence="1 2" key="1">
    <citation type="submission" date="2014-05" db="EMBL/GenBank/DDBJ databases">
        <title>ATOL: Assembling a taxonomically balanced genome-scale reconstruction of the evolutionary history of the Enterobacteriaceae.</title>
        <authorList>
            <person name="Plunkett G.III."/>
            <person name="Neeno-Eckwall E.C."/>
            <person name="Glasner J.D."/>
            <person name="Perna N.T."/>
        </authorList>
    </citation>
    <scope>NUCLEOTIDE SEQUENCE [LARGE SCALE GENOMIC DNA]</scope>
    <source>
        <strain evidence="1 2">ATCC 33320</strain>
    </source>
</reference>
<sequence length="73" mass="8523">MTAYGSVFFTMNEINRLQILQDVVGNRLTTRLAVLRLNFTDRHCRRLLEPLINFEQKNTHGVSFKKVNQKMVG</sequence>
<comment type="caution">
    <text evidence="1">The sequence shown here is derived from an EMBL/GenBank/DDBJ whole genome shotgun (WGS) entry which is preliminary data.</text>
</comment>
<keyword evidence="2" id="KW-1185">Reference proteome</keyword>
<dbReference type="RefSeq" id="WP_034500269.1">
    <property type="nucleotide sequence ID" value="NZ_JMPI01000077.1"/>
</dbReference>
<evidence type="ECO:0000313" key="1">
    <source>
        <dbReference type="EMBL" id="KFC76675.1"/>
    </source>
</evidence>